<evidence type="ECO:0000313" key="2">
    <source>
        <dbReference type="Proteomes" id="UP001526246"/>
    </source>
</evidence>
<protein>
    <submittedName>
        <fullName evidence="1">Uncharacterized protein</fullName>
    </submittedName>
</protein>
<sequence length="106" mass="11218">MTVTLPIRNDPASQLNAAINRGSAALLLVRSIAVQLREMGMAISRAKVGAGLLVASALVAGHQVLAQQLPRQCRTPALARCLLSADRDSCAALVLQNMLHDCKGYQ</sequence>
<name>A0ABT3JGP1_9SPHN</name>
<proteinExistence type="predicted"/>
<dbReference type="Proteomes" id="UP001526246">
    <property type="component" value="Unassembled WGS sequence"/>
</dbReference>
<organism evidence="1 2">
    <name type="scientific">Sphingomonas arvum</name>
    <dbReference type="NCBI Taxonomy" id="2992113"/>
    <lineage>
        <taxon>Bacteria</taxon>
        <taxon>Pseudomonadati</taxon>
        <taxon>Pseudomonadota</taxon>
        <taxon>Alphaproteobacteria</taxon>
        <taxon>Sphingomonadales</taxon>
        <taxon>Sphingomonadaceae</taxon>
        <taxon>Sphingomonas</taxon>
    </lineage>
</organism>
<dbReference type="EMBL" id="JAPDOB010000002">
    <property type="protein sequence ID" value="MCW3798179.1"/>
    <property type="molecule type" value="Genomic_DNA"/>
</dbReference>
<comment type="caution">
    <text evidence="1">The sequence shown here is derived from an EMBL/GenBank/DDBJ whole genome shotgun (WGS) entry which is preliminary data.</text>
</comment>
<accession>A0ABT3JGP1</accession>
<reference evidence="1 2" key="1">
    <citation type="submission" date="2022-10" db="EMBL/GenBank/DDBJ databases">
        <title>Sphingomonas sp.</title>
        <authorList>
            <person name="Jin C."/>
        </authorList>
    </citation>
    <scope>NUCLEOTIDE SEQUENCE [LARGE SCALE GENOMIC DNA]</scope>
    <source>
        <strain evidence="1 2">BN140010</strain>
    </source>
</reference>
<gene>
    <name evidence="1" type="ORF">OMW55_10220</name>
</gene>
<dbReference type="RefSeq" id="WP_264882895.1">
    <property type="nucleotide sequence ID" value="NZ_JAPDOB010000002.1"/>
</dbReference>
<evidence type="ECO:0000313" key="1">
    <source>
        <dbReference type="EMBL" id="MCW3798179.1"/>
    </source>
</evidence>
<keyword evidence="2" id="KW-1185">Reference proteome</keyword>